<evidence type="ECO:0000256" key="6">
    <source>
        <dbReference type="SAM" id="Phobius"/>
    </source>
</evidence>
<dbReference type="EMBL" id="CP046522">
    <property type="protein sequence ID" value="QGU94309.1"/>
    <property type="molecule type" value="Genomic_DNA"/>
</dbReference>
<feature type="transmembrane region" description="Helical" evidence="6">
    <location>
        <begin position="140"/>
        <end position="168"/>
    </location>
</feature>
<name>A0A6I6EKW1_9CLOT</name>
<dbReference type="AlphaFoldDB" id="A0A6I6EKW1"/>
<organism evidence="9 10">
    <name type="scientific">Clostridium bovifaecis</name>
    <dbReference type="NCBI Taxonomy" id="2184719"/>
    <lineage>
        <taxon>Bacteria</taxon>
        <taxon>Bacillati</taxon>
        <taxon>Bacillota</taxon>
        <taxon>Clostridia</taxon>
        <taxon>Eubacteriales</taxon>
        <taxon>Clostridiaceae</taxon>
        <taxon>Clostridium</taxon>
    </lineage>
</organism>
<keyword evidence="4 6" id="KW-1133">Transmembrane helix</keyword>
<evidence type="ECO:0000256" key="3">
    <source>
        <dbReference type="ARBA" id="ARBA00022692"/>
    </source>
</evidence>
<protein>
    <submittedName>
        <fullName evidence="9">Sodium:proton antiporter</fullName>
    </submittedName>
</protein>
<evidence type="ECO:0000256" key="5">
    <source>
        <dbReference type="ARBA" id="ARBA00023136"/>
    </source>
</evidence>
<dbReference type="PANTHER" id="PTHR37821:SF1">
    <property type="entry name" value="AMINO ACID TRANSPORTER YUIF-RELATED"/>
    <property type="match status" value="1"/>
</dbReference>
<dbReference type="PANTHER" id="PTHR37821">
    <property type="entry name" value="AMINO ACID TRANSPORTER YUIF-RELATED"/>
    <property type="match status" value="1"/>
</dbReference>
<feature type="transmembrane region" description="Helical" evidence="6">
    <location>
        <begin position="369"/>
        <end position="398"/>
    </location>
</feature>
<dbReference type="Proteomes" id="UP000422764">
    <property type="component" value="Chromosome"/>
</dbReference>
<evidence type="ECO:0000256" key="1">
    <source>
        <dbReference type="ARBA" id="ARBA00004651"/>
    </source>
</evidence>
<evidence type="ECO:0000256" key="2">
    <source>
        <dbReference type="ARBA" id="ARBA00022475"/>
    </source>
</evidence>
<keyword evidence="10" id="KW-1185">Reference proteome</keyword>
<evidence type="ECO:0000259" key="7">
    <source>
        <dbReference type="Pfam" id="PF03553"/>
    </source>
</evidence>
<dbReference type="Pfam" id="PF03553">
    <property type="entry name" value="Na_H_antiporter"/>
    <property type="match status" value="1"/>
</dbReference>
<evidence type="ECO:0000256" key="4">
    <source>
        <dbReference type="ARBA" id="ARBA00022989"/>
    </source>
</evidence>
<dbReference type="InterPro" id="IPR032813">
    <property type="entry name" value="Na_H_antiport_N"/>
</dbReference>
<feature type="transmembrane region" description="Helical" evidence="6">
    <location>
        <begin position="96"/>
        <end position="128"/>
    </location>
</feature>
<feature type="transmembrane region" description="Helical" evidence="6">
    <location>
        <begin position="12"/>
        <end position="41"/>
    </location>
</feature>
<evidence type="ECO:0000313" key="9">
    <source>
        <dbReference type="EMBL" id="QGU94309.1"/>
    </source>
</evidence>
<accession>A0A6I6EKW1</accession>
<feature type="domain" description="Putative Na+/H+ antiporter N-terminal" evidence="8">
    <location>
        <begin position="5"/>
        <end position="90"/>
    </location>
</feature>
<proteinExistence type="predicted"/>
<feature type="transmembrane region" description="Helical" evidence="6">
    <location>
        <begin position="250"/>
        <end position="267"/>
    </location>
</feature>
<feature type="domain" description="Na+/H+ antiporter NhaC-like C-terminal" evidence="7">
    <location>
        <begin position="145"/>
        <end position="444"/>
    </location>
</feature>
<feature type="transmembrane region" description="Helical" evidence="6">
    <location>
        <begin position="62"/>
        <end position="84"/>
    </location>
</feature>
<sequence length="451" mass="47864">MIVLNPVVISVIVMIVLSLLNLNVILAILIAAMVAGISAGIPLGDTMAILIKGMGGNSETALSYILLGVLAVAISKTGLAHVLAKKISKIVKGKNTAFILLIAFFSCFSQNLIPIHIAFIPIIIPPLLELMNRLKIDRRAVACALTFGLETPYVVLPVGFGLIFHNIIRDEMMANGVTVSTDMIWKALWIPGLSMIVGLLIAVFVTYKKPREYKNTRLDNPNNTELQEYREAAIGDESVGGIEEFKLNKTHYFALVGAILAFLVQLFTKSLPLGALVGLIFMIVTGAIKWKSIDDLMNEGIMMMGFIAFVMLVAAGYGSVLRETGAIEVLVKSVAGIIGASKVLGAILMLLVGLLVTMGIGTSFGTVPILAVIYTPLAQSLGFSVMGIIALIGVAGALGDAGSPASDSTLGPTSGLNADRQHNHIWDTCVPTFMHYNIPLIIGGVIAALIL</sequence>
<feature type="transmembrane region" description="Helical" evidence="6">
    <location>
        <begin position="433"/>
        <end position="450"/>
    </location>
</feature>
<keyword evidence="3 6" id="KW-0812">Transmembrane</keyword>
<dbReference type="Pfam" id="PF13726">
    <property type="entry name" value="Na_H_antiport_2"/>
    <property type="match status" value="1"/>
</dbReference>
<dbReference type="InterPro" id="IPR052576">
    <property type="entry name" value="AA_Transporter-Related"/>
</dbReference>
<feature type="transmembrane region" description="Helical" evidence="6">
    <location>
        <begin position="302"/>
        <end position="321"/>
    </location>
</feature>
<feature type="transmembrane region" description="Helical" evidence="6">
    <location>
        <begin position="333"/>
        <end position="357"/>
    </location>
</feature>
<comment type="subcellular location">
    <subcellularLocation>
        <location evidence="1">Cell membrane</location>
        <topology evidence="1">Multi-pass membrane protein</topology>
    </subcellularLocation>
</comment>
<dbReference type="GO" id="GO:0005886">
    <property type="term" value="C:plasma membrane"/>
    <property type="evidence" value="ECO:0007669"/>
    <property type="project" value="UniProtKB-SubCell"/>
</dbReference>
<reference evidence="9 10" key="1">
    <citation type="submission" date="2019-12" db="EMBL/GenBank/DDBJ databases">
        <title>Genome sequenceing of Clostridium bovifaecis.</title>
        <authorList>
            <person name="Yao Y."/>
        </authorList>
    </citation>
    <scope>NUCLEOTIDE SEQUENCE [LARGE SCALE GENOMIC DNA]</scope>
    <source>
        <strain evidence="9 10">BXX</strain>
    </source>
</reference>
<gene>
    <name evidence="9" type="ORF">GOM49_03555</name>
</gene>
<evidence type="ECO:0000259" key="8">
    <source>
        <dbReference type="Pfam" id="PF13726"/>
    </source>
</evidence>
<dbReference type="InterPro" id="IPR018461">
    <property type="entry name" value="Na/H_Antiport_NhaC-like_C"/>
</dbReference>
<keyword evidence="2" id="KW-1003">Cell membrane</keyword>
<feature type="transmembrane region" description="Helical" evidence="6">
    <location>
        <begin position="188"/>
        <end position="207"/>
    </location>
</feature>
<evidence type="ECO:0000313" key="10">
    <source>
        <dbReference type="Proteomes" id="UP000422764"/>
    </source>
</evidence>
<keyword evidence="5 6" id="KW-0472">Membrane</keyword>